<keyword evidence="2 5" id="KW-0889">Transcription antitermination</keyword>
<keyword evidence="4 5" id="KW-0804">Transcription</keyword>
<name>C6HVV6_9BACT</name>
<evidence type="ECO:0000313" key="11">
    <source>
        <dbReference type="Proteomes" id="UP000009374"/>
    </source>
</evidence>
<dbReference type="InterPro" id="IPR014722">
    <property type="entry name" value="Rib_uL2_dom2"/>
</dbReference>
<dbReference type="InterPro" id="IPR006645">
    <property type="entry name" value="NGN-like_dom"/>
</dbReference>
<keyword evidence="11" id="KW-1185">Reference proteome</keyword>
<dbReference type="SMART" id="SM00739">
    <property type="entry name" value="KOW"/>
    <property type="match status" value="1"/>
</dbReference>
<feature type="domain" description="KOW" evidence="9">
    <location>
        <begin position="123"/>
        <end position="150"/>
    </location>
</feature>
<dbReference type="GO" id="GO:0006353">
    <property type="term" value="P:DNA-templated transcription termination"/>
    <property type="evidence" value="ECO:0007669"/>
    <property type="project" value="UniProtKB-UniRule"/>
</dbReference>
<dbReference type="Pfam" id="PF00467">
    <property type="entry name" value="KOW"/>
    <property type="match status" value="1"/>
</dbReference>
<dbReference type="InterPro" id="IPR036735">
    <property type="entry name" value="NGN_dom_sf"/>
</dbReference>
<sequence>MPEKSWFVLHTYAGFENKVKTALEGLRERGGIEDGIGIVLVPTQNVTEFKEGKKKVSTRKVFPGYVLIEMEPTEEVFHYVKSVPKVTGFLGNKGKPQPMTATEVNELFHRIEEGTAMPAASEQYFEGDSIRITDGPFQGFTGAISGVDSEHGKVRVLVSIFGRQTPVELDFLQIERA</sequence>
<dbReference type="SUPFAM" id="SSF82679">
    <property type="entry name" value="N-utilization substance G protein NusG, N-terminal domain"/>
    <property type="match status" value="1"/>
</dbReference>
<dbReference type="FunFam" id="2.30.30.30:FF:000002">
    <property type="entry name" value="Transcription termination/antitermination factor NusG"/>
    <property type="match status" value="1"/>
</dbReference>
<proteinExistence type="inferred from homology"/>
<dbReference type="SMART" id="SM00738">
    <property type="entry name" value="NGN"/>
    <property type="match status" value="1"/>
</dbReference>
<evidence type="ECO:0000256" key="7">
    <source>
        <dbReference type="RuleBase" id="RU000538"/>
    </source>
</evidence>
<dbReference type="GO" id="GO:0005829">
    <property type="term" value="C:cytosol"/>
    <property type="evidence" value="ECO:0007669"/>
    <property type="project" value="UniProtKB-ARBA"/>
</dbReference>
<accession>C6HVV6</accession>
<dbReference type="InterPro" id="IPR001062">
    <property type="entry name" value="Transcrpt_antiterm_NusG"/>
</dbReference>
<evidence type="ECO:0000256" key="6">
    <source>
        <dbReference type="NCBIfam" id="TIGR00922"/>
    </source>
</evidence>
<dbReference type="Gene3D" id="2.30.30.30">
    <property type="match status" value="1"/>
</dbReference>
<dbReference type="PROSITE" id="PS01014">
    <property type="entry name" value="NUSG"/>
    <property type="match status" value="1"/>
</dbReference>
<comment type="function">
    <text evidence="5 7">Participates in transcription elongation, termination and antitermination.</text>
</comment>
<dbReference type="GO" id="GO:0031564">
    <property type="term" value="P:transcription antitermination"/>
    <property type="evidence" value="ECO:0007669"/>
    <property type="project" value="UniProtKB-UniRule"/>
</dbReference>
<dbReference type="PANTHER" id="PTHR30265:SF2">
    <property type="entry name" value="TRANSCRIPTION TERMINATION_ANTITERMINATION PROTEIN NUSG"/>
    <property type="match status" value="1"/>
</dbReference>
<dbReference type="CDD" id="cd06091">
    <property type="entry name" value="KOW_NusG"/>
    <property type="match status" value="1"/>
</dbReference>
<dbReference type="GO" id="GO:0006354">
    <property type="term" value="P:DNA-templated transcription elongation"/>
    <property type="evidence" value="ECO:0007669"/>
    <property type="project" value="UniProtKB-UniRule"/>
</dbReference>
<dbReference type="CDD" id="cd09891">
    <property type="entry name" value="NGN_Bact_1"/>
    <property type="match status" value="1"/>
</dbReference>
<dbReference type="GO" id="GO:0032784">
    <property type="term" value="P:regulation of DNA-templated transcription elongation"/>
    <property type="evidence" value="ECO:0007669"/>
    <property type="project" value="InterPro"/>
</dbReference>
<dbReference type="PANTHER" id="PTHR30265">
    <property type="entry name" value="RHO-INTERACTING TRANSCRIPTION TERMINATION FACTOR NUSG"/>
    <property type="match status" value="1"/>
</dbReference>
<keyword evidence="3 5" id="KW-0805">Transcription regulation</keyword>
<dbReference type="Gene3D" id="3.30.70.940">
    <property type="entry name" value="NusG, N-terminal domain"/>
    <property type="match status" value="1"/>
</dbReference>
<dbReference type="InterPro" id="IPR043425">
    <property type="entry name" value="NusG-like"/>
</dbReference>
<dbReference type="EMBL" id="GG693867">
    <property type="protein sequence ID" value="EES53218.1"/>
    <property type="molecule type" value="Genomic_DNA"/>
</dbReference>
<gene>
    <name evidence="5" type="primary">nusG</name>
    <name evidence="10" type="ORF">UBAL3_80150007</name>
</gene>
<evidence type="ECO:0000256" key="3">
    <source>
        <dbReference type="ARBA" id="ARBA00023015"/>
    </source>
</evidence>
<dbReference type="Pfam" id="PF02357">
    <property type="entry name" value="NusG"/>
    <property type="match status" value="1"/>
</dbReference>
<dbReference type="InterPro" id="IPR047050">
    <property type="entry name" value="NGN"/>
</dbReference>
<evidence type="ECO:0000256" key="2">
    <source>
        <dbReference type="ARBA" id="ARBA00022814"/>
    </source>
</evidence>
<dbReference type="InterPro" id="IPR005824">
    <property type="entry name" value="KOW"/>
</dbReference>
<dbReference type="HAMAP" id="MF_00948">
    <property type="entry name" value="NusG"/>
    <property type="match status" value="1"/>
</dbReference>
<evidence type="ECO:0000256" key="5">
    <source>
        <dbReference type="HAMAP-Rule" id="MF_00948"/>
    </source>
</evidence>
<dbReference type="SUPFAM" id="SSF50104">
    <property type="entry name" value="Translation proteins SH3-like domain"/>
    <property type="match status" value="1"/>
</dbReference>
<keyword evidence="1 5" id="KW-0806">Transcription termination</keyword>
<protein>
    <recommendedName>
        <fullName evidence="5 6">Transcription termination/antitermination protein NusG</fullName>
    </recommendedName>
</protein>
<evidence type="ECO:0000256" key="4">
    <source>
        <dbReference type="ARBA" id="ARBA00023163"/>
    </source>
</evidence>
<dbReference type="AlphaFoldDB" id="C6HVV6"/>
<reference evidence="10 11" key="1">
    <citation type="journal article" date="2009" name="Appl. Environ. Microbiol.">
        <title>Community genomic and proteomic analyses of chemoautotrophic iron-oxidizing "Leptospirillum rubarum" (Group II) and "Leptospirillum ferrodiazotrophum" (Group III) bacteria in acid mine drainage biofilms.</title>
        <authorList>
            <person name="Goltsman D.S."/>
            <person name="Denef V.J."/>
            <person name="Singer S.W."/>
            <person name="VerBerkmoes N.C."/>
            <person name="Lefsrud M."/>
            <person name="Mueller R.S."/>
            <person name="Dick G.J."/>
            <person name="Sun C.L."/>
            <person name="Wheeler K.E."/>
            <person name="Zemla A."/>
            <person name="Baker B.J."/>
            <person name="Hauser L."/>
            <person name="Land M."/>
            <person name="Shah M.B."/>
            <person name="Thelen M.P."/>
            <person name="Hettich R.L."/>
            <person name="Banfield J.F."/>
        </authorList>
    </citation>
    <scope>NUCLEOTIDE SEQUENCE [LARGE SCALE GENOMIC DNA]</scope>
</reference>
<dbReference type="PRINTS" id="PR00338">
    <property type="entry name" value="NUSGTNSCPFCT"/>
</dbReference>
<dbReference type="InterPro" id="IPR008991">
    <property type="entry name" value="Translation_prot_SH3-like_sf"/>
</dbReference>
<dbReference type="InterPro" id="IPR015869">
    <property type="entry name" value="Transcrpt_antiterm_NusG_bac_CS"/>
</dbReference>
<organism evidence="10 11">
    <name type="scientific">Leptospirillum ferrodiazotrophum</name>
    <dbReference type="NCBI Taxonomy" id="412449"/>
    <lineage>
        <taxon>Bacteria</taxon>
        <taxon>Pseudomonadati</taxon>
        <taxon>Nitrospirota</taxon>
        <taxon>Nitrospiria</taxon>
        <taxon>Nitrospirales</taxon>
        <taxon>Nitrospiraceae</taxon>
        <taxon>Leptospirillum</taxon>
    </lineage>
</organism>
<evidence type="ECO:0000313" key="10">
    <source>
        <dbReference type="EMBL" id="EES53218.1"/>
    </source>
</evidence>
<comment type="similarity">
    <text evidence="5 7">Belongs to the NusG family.</text>
</comment>
<evidence type="ECO:0000259" key="9">
    <source>
        <dbReference type="SMART" id="SM00739"/>
    </source>
</evidence>
<evidence type="ECO:0000259" key="8">
    <source>
        <dbReference type="SMART" id="SM00738"/>
    </source>
</evidence>
<dbReference type="NCBIfam" id="TIGR00922">
    <property type="entry name" value="nusG"/>
    <property type="match status" value="1"/>
</dbReference>
<dbReference type="Proteomes" id="UP000009374">
    <property type="component" value="Unassembled WGS sequence"/>
</dbReference>
<evidence type="ECO:0000256" key="1">
    <source>
        <dbReference type="ARBA" id="ARBA00022472"/>
    </source>
</evidence>
<feature type="domain" description="NusG-like N-terminal" evidence="8">
    <location>
        <begin position="3"/>
        <end position="111"/>
    </location>
</feature>